<dbReference type="OrthoDB" id="9775455at2"/>
<sequence length="468" mass="49982">MAFRRYFAAALTGLSLMVMPSAQGAWAEGLRVVKKGTSSNLEVPMNRAVVVESDVPFSELSIANPSIADISSLSDRTIYVLGKSPGLTTLTLLDASGRLITNVDVRVAADVSEFKERLRQILPGEKIEVRTANDGIVLSGVVSSSARLQRALDLAERYAPDRVSNLMSVGGVQQVMLKVRFAEMQRTVSKSLSASLGVNGGNSVGVNGGTSTLNTQGALTNSLTGNIPAANDNTGAFVFGFNAGAFQVNLLLEALEQKGVVRTLAEPNLSALSGQEAKFLAGGEYPIPVAQEDGVITIEFKPFGIELNFIPRVVDADVINLEMKAAVSAIDPTNSIELNGLSIAAFSRRESVTTVEMRDGESFAIAGLIRDEFRDNSSQLPWIGDVPVLGSLFRSANYQRAQTELVIIVSAHLVTPTRGEALSLPTDRIRPPSETDLFLFGNVARERKGPASEVAKQDFNGSYGYVLD</sequence>
<evidence type="ECO:0000259" key="3">
    <source>
        <dbReference type="PROSITE" id="PS50914"/>
    </source>
</evidence>
<dbReference type="PROSITE" id="PS50914">
    <property type="entry name" value="BON"/>
    <property type="match status" value="1"/>
</dbReference>
<dbReference type="GO" id="GO:0009306">
    <property type="term" value="P:protein secretion"/>
    <property type="evidence" value="ECO:0007669"/>
    <property type="project" value="InterPro"/>
</dbReference>
<dbReference type="RefSeq" id="WP_050672942.1">
    <property type="nucleotide sequence ID" value="NZ_CAKZKN010000131.1"/>
</dbReference>
<dbReference type="PANTHER" id="PTHR30332">
    <property type="entry name" value="PROBABLE GENERAL SECRETION PATHWAY PROTEIN D"/>
    <property type="match status" value="1"/>
</dbReference>
<dbReference type="InterPro" id="IPR001775">
    <property type="entry name" value="GspD/PilQ"/>
</dbReference>
<feature type="chain" id="PRO_5009773413" evidence="2">
    <location>
        <begin position="25"/>
        <end position="468"/>
    </location>
</feature>
<proteinExistence type="inferred from homology"/>
<organism evidence="4 5">
    <name type="scientific">Phaeobacter italicus</name>
    <dbReference type="NCBI Taxonomy" id="481446"/>
    <lineage>
        <taxon>Bacteria</taxon>
        <taxon>Pseudomonadati</taxon>
        <taxon>Pseudomonadota</taxon>
        <taxon>Alphaproteobacteria</taxon>
        <taxon>Rhodobacterales</taxon>
        <taxon>Roseobacteraceae</taxon>
        <taxon>Phaeobacter</taxon>
    </lineage>
</organism>
<accession>A0A0H5CZM3</accession>
<reference evidence="4 5" key="1">
    <citation type="submission" date="2015-05" db="EMBL/GenBank/DDBJ databases">
        <authorList>
            <person name="Rodrigo-Torres Lidia"/>
            <person name="Arahal R.David."/>
        </authorList>
    </citation>
    <scope>NUCLEOTIDE SEQUENCE [LARGE SCALE GENOMIC DNA]</scope>
    <source>
        <strain evidence="4 5">CECT 7321</strain>
    </source>
</reference>
<keyword evidence="2" id="KW-0732">Signal</keyword>
<dbReference type="InterPro" id="IPR050810">
    <property type="entry name" value="Bact_Secretion_Sys_Channel"/>
</dbReference>
<dbReference type="PRINTS" id="PR00811">
    <property type="entry name" value="BCTERIALGSPD"/>
</dbReference>
<dbReference type="InterPro" id="IPR032789">
    <property type="entry name" value="T2SS-T3SS_pil_N"/>
</dbReference>
<dbReference type="PANTHER" id="PTHR30332:SF17">
    <property type="entry name" value="TYPE IV PILIATION SYSTEM PROTEIN DR_0774-RELATED"/>
    <property type="match status" value="1"/>
</dbReference>
<dbReference type="Pfam" id="PF00263">
    <property type="entry name" value="Secretin"/>
    <property type="match status" value="1"/>
</dbReference>
<dbReference type="Pfam" id="PF13629">
    <property type="entry name" value="T2SS-T3SS_pil_N"/>
    <property type="match status" value="1"/>
</dbReference>
<evidence type="ECO:0000313" key="4">
    <source>
        <dbReference type="EMBL" id="CRL10477.1"/>
    </source>
</evidence>
<protein>
    <submittedName>
        <fullName evidence="4">Pectic enzymes secretion protein OutD</fullName>
    </submittedName>
</protein>
<feature type="signal peptide" evidence="2">
    <location>
        <begin position="1"/>
        <end position="24"/>
    </location>
</feature>
<dbReference type="GO" id="GO:0015627">
    <property type="term" value="C:type II protein secretion system complex"/>
    <property type="evidence" value="ECO:0007669"/>
    <property type="project" value="TreeGrafter"/>
</dbReference>
<dbReference type="InterPro" id="IPR004846">
    <property type="entry name" value="T2SS/T3SS_dom"/>
</dbReference>
<dbReference type="STRING" id="481446.NIT7645_02671"/>
<comment type="similarity">
    <text evidence="1">Belongs to the bacterial secretin family.</text>
</comment>
<dbReference type="InterPro" id="IPR007055">
    <property type="entry name" value="BON_dom"/>
</dbReference>
<feature type="domain" description="BON" evidence="3">
    <location>
        <begin position="103"/>
        <end position="183"/>
    </location>
</feature>
<dbReference type="EMBL" id="CVRL01000013">
    <property type="protein sequence ID" value="CRL10477.1"/>
    <property type="molecule type" value="Genomic_DNA"/>
</dbReference>
<gene>
    <name evidence="4" type="primary">outD</name>
    <name evidence="4" type="ORF">NIT7321_01322</name>
</gene>
<evidence type="ECO:0000256" key="2">
    <source>
        <dbReference type="SAM" id="SignalP"/>
    </source>
</evidence>
<keyword evidence="5" id="KW-1185">Reference proteome</keyword>
<name>A0A0H5CZM3_9RHOB</name>
<evidence type="ECO:0000313" key="5">
    <source>
        <dbReference type="Proteomes" id="UP000043764"/>
    </source>
</evidence>
<dbReference type="AlphaFoldDB" id="A0A0H5CZM3"/>
<evidence type="ECO:0000256" key="1">
    <source>
        <dbReference type="RuleBase" id="RU004003"/>
    </source>
</evidence>
<dbReference type="Proteomes" id="UP000043764">
    <property type="component" value="Unassembled WGS sequence"/>
</dbReference>